<dbReference type="Pfam" id="PF00395">
    <property type="entry name" value="SLH"/>
    <property type="match status" value="1"/>
</dbReference>
<sequence length="923" mass="95671">MRESSYKSSTQTLQSPFRGGEKKVMKKSLSLLIALAMVFGMFASLASAATTELTTAQKYQWFVDQGVLKGDPSGNPRLDATLTRAEFATIVASVGGLKVINSVSSFSDVKAADWYFAAIQSASDAGLVNGIGAGKFGPKLNVTVEQVIKVAVILANIKPVDGAVVAGSSAWAGPYIQAAINAGLAVPSNYKANATRGQTIDVAYLVNQLKAIPVLSDVAATVNADDTITVTGKVVGSADSVKVALGTDAAVAATLKDDKTFTYTTAKQSAGSYKLTVVAYDGTKASVAVEKTVSVDAFNVSSVTVQNSKQIVVKFNKPVQAGTLAGGHNVLTSYKLGTNSVVYPTVADLSDDKQTVTLTFANAFANNTYEQFVVSGLKSASGLSLAEFKQAISLSDTTAPSIANVSYVGKDAVVTFSEPVASSATDINAAVSLNGIQYTVNGTPIGYTFAKDAKGYVTLTFKGLEVGKAYTLNLIAVQDLVGNRVDLTSTLTVPSDTTAPTIVSVTPENGNLRIKFSEKVVTGVKVASAQGVVYSTADTDSNNEVVVATSPWIGSSFLNTSVTVSEYKDLVGNTGTPYTVSVTLTKDTAAPAFASGFVSGNKIVLKFNEDLVAPASNLQTATIDFVSTDSVRQSVSLSAANSTFAYVYDANGNGAPTDSGEAQYLVITVADASLLSSGALKNGTYKVTLPKNSVIDTVGNTNSSSEVTASITVSGNTSSGNAVVKLSAPIVQQGSKLTFTFSHALTSAALDVSKFLINGTALPTGTSFYFDGPSYTKVVAELPSGTIPVNGTRTIKVINIADKDGNVLSTTASDVQQDLLLKENVKPIAVSAALASDKSINVTFSENVLDPGTEGGVEIYVNNNKIDFNTNVASYTYVNNVLTIGLTNANTFAPGQTIVVKFASSNIKDANDNTVSDVSLTVQ</sequence>
<dbReference type="EMBL" id="JAPDIA010000007">
    <property type="protein sequence ID" value="MDG0811795.1"/>
    <property type="molecule type" value="Genomic_DNA"/>
</dbReference>
<keyword evidence="4" id="KW-1185">Reference proteome</keyword>
<dbReference type="AlphaFoldDB" id="A0A9X4QUJ6"/>
<evidence type="ECO:0000313" key="3">
    <source>
        <dbReference type="EMBL" id="MDG0811795.1"/>
    </source>
</evidence>
<name>A0A9X4QUJ6_9BACL</name>
<gene>
    <name evidence="3" type="ORF">OMP40_22290</name>
</gene>
<proteinExistence type="predicted"/>
<keyword evidence="1" id="KW-0732">Signal</keyword>
<organism evidence="3 4">
    <name type="scientific">Cohnella rhizosphaerae</name>
    <dbReference type="NCBI Taxonomy" id="1457232"/>
    <lineage>
        <taxon>Bacteria</taxon>
        <taxon>Bacillati</taxon>
        <taxon>Bacillota</taxon>
        <taxon>Bacilli</taxon>
        <taxon>Bacillales</taxon>
        <taxon>Paenibacillaceae</taxon>
        <taxon>Cohnella</taxon>
    </lineage>
</organism>
<dbReference type="PROSITE" id="PS51272">
    <property type="entry name" value="SLH"/>
    <property type="match status" value="1"/>
</dbReference>
<dbReference type="InterPro" id="IPR014755">
    <property type="entry name" value="Cu-Rt/internalin_Ig-like"/>
</dbReference>
<evidence type="ECO:0000259" key="2">
    <source>
        <dbReference type="PROSITE" id="PS51272"/>
    </source>
</evidence>
<evidence type="ECO:0000313" key="4">
    <source>
        <dbReference type="Proteomes" id="UP001153404"/>
    </source>
</evidence>
<feature type="domain" description="SLH" evidence="2">
    <location>
        <begin position="102"/>
        <end position="165"/>
    </location>
</feature>
<evidence type="ECO:0000256" key="1">
    <source>
        <dbReference type="ARBA" id="ARBA00022729"/>
    </source>
</evidence>
<protein>
    <submittedName>
        <fullName evidence="3">S-layer homology domain-containing protein</fullName>
    </submittedName>
</protein>
<comment type="caution">
    <text evidence="3">The sequence shown here is derived from an EMBL/GenBank/DDBJ whole genome shotgun (WGS) entry which is preliminary data.</text>
</comment>
<reference evidence="3" key="1">
    <citation type="submission" date="2022-10" db="EMBL/GenBank/DDBJ databases">
        <title>Comparative genomic analysis of Cohnella hashimotonis sp. nov., isolated from the International Space Station.</title>
        <authorList>
            <person name="Simpson A."/>
            <person name="Venkateswaran K."/>
        </authorList>
    </citation>
    <scope>NUCLEOTIDE SEQUENCE</scope>
    <source>
        <strain evidence="3">DSM 28161</strain>
    </source>
</reference>
<dbReference type="Gene3D" id="2.60.40.1220">
    <property type="match status" value="3"/>
</dbReference>
<dbReference type="Proteomes" id="UP001153404">
    <property type="component" value="Unassembled WGS sequence"/>
</dbReference>
<dbReference type="InterPro" id="IPR001119">
    <property type="entry name" value="SLH_dom"/>
</dbReference>
<dbReference type="RefSeq" id="WP_277534614.1">
    <property type="nucleotide sequence ID" value="NZ_JAPDIA010000007.1"/>
</dbReference>
<accession>A0A9X4QUJ6</accession>